<sequence>KKLPRKKRRRLEAAREMLENGDVSDLEQRNGSGDKTKAGQSVVEAAYRRAKAVKIWEELEIYRQED</sequence>
<organism evidence="2 3">
    <name type="scientific">Vanilla planifolia</name>
    <name type="common">Vanilla</name>
    <dbReference type="NCBI Taxonomy" id="51239"/>
    <lineage>
        <taxon>Eukaryota</taxon>
        <taxon>Viridiplantae</taxon>
        <taxon>Streptophyta</taxon>
        <taxon>Embryophyta</taxon>
        <taxon>Tracheophyta</taxon>
        <taxon>Spermatophyta</taxon>
        <taxon>Magnoliopsida</taxon>
        <taxon>Liliopsida</taxon>
        <taxon>Asparagales</taxon>
        <taxon>Orchidaceae</taxon>
        <taxon>Vanilloideae</taxon>
        <taxon>Vanilleae</taxon>
        <taxon>Vanilla</taxon>
    </lineage>
</organism>
<reference evidence="2 3" key="1">
    <citation type="journal article" date="2020" name="Nat. Food">
        <title>A phased Vanilla planifolia genome enables genetic improvement of flavour and production.</title>
        <authorList>
            <person name="Hasing T."/>
            <person name="Tang H."/>
            <person name="Brym M."/>
            <person name="Khazi F."/>
            <person name="Huang T."/>
            <person name="Chambers A.H."/>
        </authorList>
    </citation>
    <scope>NUCLEOTIDE SEQUENCE [LARGE SCALE GENOMIC DNA]</scope>
    <source>
        <tissue evidence="2">Leaf</tissue>
    </source>
</reference>
<gene>
    <name evidence="2" type="ORF">HPP92_006222</name>
</gene>
<feature type="compositionally biased region" description="Basic and acidic residues" evidence="1">
    <location>
        <begin position="26"/>
        <end position="37"/>
    </location>
</feature>
<evidence type="ECO:0000313" key="2">
    <source>
        <dbReference type="EMBL" id="KAG0495228.1"/>
    </source>
</evidence>
<comment type="caution">
    <text evidence="2">The sequence shown here is derived from an EMBL/GenBank/DDBJ whole genome shotgun (WGS) entry which is preliminary data.</text>
</comment>
<dbReference type="EMBL" id="JADCNM010000002">
    <property type="protein sequence ID" value="KAG0495228.1"/>
    <property type="molecule type" value="Genomic_DNA"/>
</dbReference>
<feature type="non-terminal residue" evidence="2">
    <location>
        <position position="1"/>
    </location>
</feature>
<feature type="region of interest" description="Disordered" evidence="1">
    <location>
        <begin position="15"/>
        <end position="39"/>
    </location>
</feature>
<dbReference type="OrthoDB" id="10259843at2759"/>
<proteinExistence type="predicted"/>
<dbReference type="AlphaFoldDB" id="A0A835S0B0"/>
<dbReference type="Proteomes" id="UP000639772">
    <property type="component" value="Unassembled WGS sequence"/>
</dbReference>
<protein>
    <submittedName>
        <fullName evidence="2">Uncharacterized protein</fullName>
    </submittedName>
</protein>
<evidence type="ECO:0000313" key="3">
    <source>
        <dbReference type="Proteomes" id="UP000639772"/>
    </source>
</evidence>
<accession>A0A835S0B0</accession>
<name>A0A835S0B0_VANPL</name>
<evidence type="ECO:0000256" key="1">
    <source>
        <dbReference type="SAM" id="MobiDB-lite"/>
    </source>
</evidence>